<proteinExistence type="predicted"/>
<evidence type="ECO:0000313" key="2">
    <source>
        <dbReference type="EMBL" id="KAF3574163.1"/>
    </source>
</evidence>
<gene>
    <name evidence="2" type="ORF">F2Q69_00058639</name>
</gene>
<protein>
    <submittedName>
        <fullName evidence="2">Uncharacterized protein</fullName>
    </submittedName>
</protein>
<feature type="region of interest" description="Disordered" evidence="1">
    <location>
        <begin position="1"/>
        <end position="41"/>
    </location>
</feature>
<dbReference type="EMBL" id="QGKX02000095">
    <property type="protein sequence ID" value="KAF3574163.1"/>
    <property type="molecule type" value="Genomic_DNA"/>
</dbReference>
<evidence type="ECO:0000256" key="1">
    <source>
        <dbReference type="SAM" id="MobiDB-lite"/>
    </source>
</evidence>
<reference evidence="2" key="1">
    <citation type="submission" date="2019-12" db="EMBL/GenBank/DDBJ databases">
        <title>Genome sequencing and annotation of Brassica cretica.</title>
        <authorList>
            <person name="Studholme D.J."/>
            <person name="Sarris P."/>
        </authorList>
    </citation>
    <scope>NUCLEOTIDE SEQUENCE</scope>
    <source>
        <strain evidence="2">PFS-109/04</strain>
        <tissue evidence="2">Leaf</tissue>
    </source>
</reference>
<name>A0A8S9RMK6_BRACR</name>
<evidence type="ECO:0000313" key="3">
    <source>
        <dbReference type="Proteomes" id="UP000712600"/>
    </source>
</evidence>
<comment type="caution">
    <text evidence="2">The sequence shown here is derived from an EMBL/GenBank/DDBJ whole genome shotgun (WGS) entry which is preliminary data.</text>
</comment>
<accession>A0A8S9RMK6</accession>
<organism evidence="2 3">
    <name type="scientific">Brassica cretica</name>
    <name type="common">Mustard</name>
    <dbReference type="NCBI Taxonomy" id="69181"/>
    <lineage>
        <taxon>Eukaryota</taxon>
        <taxon>Viridiplantae</taxon>
        <taxon>Streptophyta</taxon>
        <taxon>Embryophyta</taxon>
        <taxon>Tracheophyta</taxon>
        <taxon>Spermatophyta</taxon>
        <taxon>Magnoliopsida</taxon>
        <taxon>eudicotyledons</taxon>
        <taxon>Gunneridae</taxon>
        <taxon>Pentapetalae</taxon>
        <taxon>rosids</taxon>
        <taxon>malvids</taxon>
        <taxon>Brassicales</taxon>
        <taxon>Brassicaceae</taxon>
        <taxon>Brassiceae</taxon>
        <taxon>Brassica</taxon>
    </lineage>
</organism>
<sequence>MLRDEEGRTRNSAGQLINAQGAVIPDRPSSSQTRSLRSDRAHVPLGRYIRPNSRQARSLRSDRASAPLGRYVALKQARSLRSERACVPFGRYVATEHFRNVDMTRIHAFSSTFDAISRRP</sequence>
<dbReference type="Proteomes" id="UP000712600">
    <property type="component" value="Unassembled WGS sequence"/>
</dbReference>
<dbReference type="AlphaFoldDB" id="A0A8S9RMK6"/>